<dbReference type="SMART" id="SM00530">
    <property type="entry name" value="HTH_XRE"/>
    <property type="match status" value="1"/>
</dbReference>
<protein>
    <submittedName>
        <fullName evidence="2">Helix-turn-helix transcriptional regulator</fullName>
    </submittedName>
</protein>
<comment type="caution">
    <text evidence="2">The sequence shown here is derived from an EMBL/GenBank/DDBJ whole genome shotgun (WGS) entry which is preliminary data.</text>
</comment>
<dbReference type="CDD" id="cd00093">
    <property type="entry name" value="HTH_XRE"/>
    <property type="match status" value="1"/>
</dbReference>
<dbReference type="InterPro" id="IPR010982">
    <property type="entry name" value="Lambda_DNA-bd_dom_sf"/>
</dbReference>
<dbReference type="Gene3D" id="1.10.260.40">
    <property type="entry name" value="lambda repressor-like DNA-binding domains"/>
    <property type="match status" value="1"/>
</dbReference>
<dbReference type="RefSeq" id="WP_267311301.1">
    <property type="nucleotide sequence ID" value="NZ_JABXXV010000011.1"/>
</dbReference>
<organism evidence="2 3">
    <name type="scientific">Asaia spathodeae</name>
    <dbReference type="NCBI Taxonomy" id="657016"/>
    <lineage>
        <taxon>Bacteria</taxon>
        <taxon>Pseudomonadati</taxon>
        <taxon>Pseudomonadota</taxon>
        <taxon>Alphaproteobacteria</taxon>
        <taxon>Acetobacterales</taxon>
        <taxon>Acetobacteraceae</taxon>
        <taxon>Asaia</taxon>
    </lineage>
</organism>
<dbReference type="Proteomes" id="UP001516351">
    <property type="component" value="Unassembled WGS sequence"/>
</dbReference>
<dbReference type="Pfam" id="PF01381">
    <property type="entry name" value="HTH_3"/>
    <property type="match status" value="1"/>
</dbReference>
<evidence type="ECO:0000259" key="1">
    <source>
        <dbReference type="PROSITE" id="PS50943"/>
    </source>
</evidence>
<evidence type="ECO:0000313" key="2">
    <source>
        <dbReference type="EMBL" id="NVN48196.1"/>
    </source>
</evidence>
<dbReference type="EMBL" id="JABXXV010000011">
    <property type="protein sequence ID" value="NVN48196.1"/>
    <property type="molecule type" value="Genomic_DNA"/>
</dbReference>
<accession>A0ABX2P8L2</accession>
<proteinExistence type="predicted"/>
<dbReference type="PROSITE" id="PS50943">
    <property type="entry name" value="HTH_CROC1"/>
    <property type="match status" value="1"/>
</dbReference>
<sequence length="97" mass="10661">MTSTEKPAGKTTVQGVDARTFAKNVREARNREGISLRQLAYITGSSVAFLSRVERGMNGITLNKASQIAHALRIPLYIMLKPRKSDKTDSQPAEDAE</sequence>
<feature type="domain" description="HTH cro/C1-type" evidence="1">
    <location>
        <begin position="25"/>
        <end position="78"/>
    </location>
</feature>
<evidence type="ECO:0000313" key="3">
    <source>
        <dbReference type="Proteomes" id="UP001516351"/>
    </source>
</evidence>
<dbReference type="SUPFAM" id="SSF47413">
    <property type="entry name" value="lambda repressor-like DNA-binding domains"/>
    <property type="match status" value="1"/>
</dbReference>
<dbReference type="InterPro" id="IPR001387">
    <property type="entry name" value="Cro/C1-type_HTH"/>
</dbReference>
<keyword evidence="3" id="KW-1185">Reference proteome</keyword>
<name>A0ABX2P8L2_9PROT</name>
<reference evidence="2 3" key="1">
    <citation type="submission" date="2020-06" db="EMBL/GenBank/DDBJ databases">
        <title>Synonyms of Asaia species.</title>
        <authorList>
            <person name="Sombolestani A."/>
        </authorList>
    </citation>
    <scope>NUCLEOTIDE SEQUENCE [LARGE SCALE GENOMIC DNA]</scope>
    <source>
        <strain evidence="2 3">LMG 27047</strain>
    </source>
</reference>
<gene>
    <name evidence="2" type="ORF">HW542_15455</name>
</gene>